<dbReference type="AlphaFoldDB" id="A0AAV0WQS7"/>
<evidence type="ECO:0000313" key="1">
    <source>
        <dbReference type="EMBL" id="CAI6357999.1"/>
    </source>
</evidence>
<proteinExistence type="predicted"/>
<comment type="caution">
    <text evidence="1">The sequence shown here is derived from an EMBL/GenBank/DDBJ whole genome shotgun (WGS) entry which is preliminary data.</text>
</comment>
<dbReference type="Proteomes" id="UP001160148">
    <property type="component" value="Unassembled WGS sequence"/>
</dbReference>
<sequence>MVETEYAGRNSDSGIFRASAMKYHIITHSQLDILPPSKLLYDTNNCKFPYYFVADEAFPLGRKTIECTFGMMTEKFQALSTAIRCRDVDKVNDIVKACCILHNCIRKREGTRYTMRHFEESVSLRNNTTNFTTDDWTSNDYLCK</sequence>
<accession>A0AAV0WQS7</accession>
<dbReference type="Pfam" id="PF04827">
    <property type="entry name" value="Plant_tran"/>
    <property type="match status" value="1"/>
</dbReference>
<dbReference type="EMBL" id="CARXXK010000002">
    <property type="protein sequence ID" value="CAI6357999.1"/>
    <property type="molecule type" value="Genomic_DNA"/>
</dbReference>
<organism evidence="1 2">
    <name type="scientific">Macrosiphum euphorbiae</name>
    <name type="common">potato aphid</name>
    <dbReference type="NCBI Taxonomy" id="13131"/>
    <lineage>
        <taxon>Eukaryota</taxon>
        <taxon>Metazoa</taxon>
        <taxon>Ecdysozoa</taxon>
        <taxon>Arthropoda</taxon>
        <taxon>Hexapoda</taxon>
        <taxon>Insecta</taxon>
        <taxon>Pterygota</taxon>
        <taxon>Neoptera</taxon>
        <taxon>Paraneoptera</taxon>
        <taxon>Hemiptera</taxon>
        <taxon>Sternorrhyncha</taxon>
        <taxon>Aphidomorpha</taxon>
        <taxon>Aphidoidea</taxon>
        <taxon>Aphididae</taxon>
        <taxon>Macrosiphini</taxon>
        <taxon>Macrosiphum</taxon>
    </lineage>
</organism>
<name>A0AAV0WQS7_9HEMI</name>
<evidence type="ECO:0000313" key="2">
    <source>
        <dbReference type="Proteomes" id="UP001160148"/>
    </source>
</evidence>
<protein>
    <recommendedName>
        <fullName evidence="3">DDE Tnp4 domain-containing protein</fullName>
    </recommendedName>
</protein>
<reference evidence="1 2" key="1">
    <citation type="submission" date="2023-01" db="EMBL/GenBank/DDBJ databases">
        <authorList>
            <person name="Whitehead M."/>
        </authorList>
    </citation>
    <scope>NUCLEOTIDE SEQUENCE [LARGE SCALE GENOMIC DNA]</scope>
</reference>
<evidence type="ECO:0008006" key="3">
    <source>
        <dbReference type="Google" id="ProtNLM"/>
    </source>
</evidence>
<dbReference type="InterPro" id="IPR006912">
    <property type="entry name" value="Harbinger_derived_prot"/>
</dbReference>
<gene>
    <name evidence="1" type="ORF">MEUPH1_LOCUS13562</name>
</gene>
<keyword evidence="2" id="KW-1185">Reference proteome</keyword>